<comment type="similarity">
    <text evidence="1">Belongs to the sigma-70 factor family.</text>
</comment>
<dbReference type="NCBIfam" id="NF004471">
    <property type="entry name" value="PRK05803.1"/>
    <property type="match status" value="1"/>
</dbReference>
<dbReference type="InterPro" id="IPR001387">
    <property type="entry name" value="Cro/C1-type_HTH"/>
</dbReference>
<feature type="domain" description="HTH cro/C1-type" evidence="7">
    <location>
        <begin position="196"/>
        <end position="216"/>
    </location>
</feature>
<proteinExistence type="inferred from homology"/>
<accession>A0ABV8UYM3</accession>
<dbReference type="Pfam" id="PF04542">
    <property type="entry name" value="Sigma70_r2"/>
    <property type="match status" value="1"/>
</dbReference>
<dbReference type="InterPro" id="IPR000943">
    <property type="entry name" value="RNA_pol_sigma70"/>
</dbReference>
<dbReference type="PANTHER" id="PTHR30376:SF3">
    <property type="entry name" value="RNA POLYMERASE SIGMA FACTOR RPOH"/>
    <property type="match status" value="1"/>
</dbReference>
<name>A0ABV8UYM3_9BACL</name>
<dbReference type="PROSITE" id="PS50943">
    <property type="entry name" value="HTH_CROC1"/>
    <property type="match status" value="1"/>
</dbReference>
<comment type="caution">
    <text evidence="8">The sequence shown here is derived from an EMBL/GenBank/DDBJ whole genome shotgun (WGS) entry which is preliminary data.</text>
</comment>
<evidence type="ECO:0000256" key="6">
    <source>
        <dbReference type="ARBA" id="ARBA00023163"/>
    </source>
</evidence>
<dbReference type="PANTHER" id="PTHR30376">
    <property type="entry name" value="SIGMA FACTOR RPOH HEAT SHOCK RELATED"/>
    <property type="match status" value="1"/>
</dbReference>
<evidence type="ECO:0000256" key="1">
    <source>
        <dbReference type="ARBA" id="ARBA00007788"/>
    </source>
</evidence>
<dbReference type="InterPro" id="IPR013324">
    <property type="entry name" value="RNA_pol_sigma_r3/r4-like"/>
</dbReference>
<dbReference type="SUPFAM" id="SSF88946">
    <property type="entry name" value="Sigma2 domain of RNA polymerase sigma factors"/>
    <property type="match status" value="1"/>
</dbReference>
<evidence type="ECO:0000256" key="5">
    <source>
        <dbReference type="ARBA" id="ARBA00023125"/>
    </source>
</evidence>
<dbReference type="Gene3D" id="1.20.120.1810">
    <property type="match status" value="1"/>
</dbReference>
<reference evidence="9" key="1">
    <citation type="journal article" date="2019" name="Int. J. Syst. Evol. Microbiol.">
        <title>The Global Catalogue of Microorganisms (GCM) 10K type strain sequencing project: providing services to taxonomists for standard genome sequencing and annotation.</title>
        <authorList>
            <consortium name="The Broad Institute Genomics Platform"/>
            <consortium name="The Broad Institute Genome Sequencing Center for Infectious Disease"/>
            <person name="Wu L."/>
            <person name="Ma J."/>
        </authorList>
    </citation>
    <scope>NUCLEOTIDE SEQUENCE [LARGE SCALE GENOMIC DNA]</scope>
    <source>
        <strain evidence="9">CCUG 50353</strain>
    </source>
</reference>
<dbReference type="InterPro" id="IPR014284">
    <property type="entry name" value="RNA_pol_sigma-70_dom"/>
</dbReference>
<dbReference type="InterPro" id="IPR007627">
    <property type="entry name" value="RNA_pol_sigma70_r2"/>
</dbReference>
<keyword evidence="5" id="KW-0238">DNA-binding</keyword>
<organism evidence="8 9">
    <name type="scientific">Chryseomicrobium palamuruense</name>
    <dbReference type="NCBI Taxonomy" id="682973"/>
    <lineage>
        <taxon>Bacteria</taxon>
        <taxon>Bacillati</taxon>
        <taxon>Bacillota</taxon>
        <taxon>Bacilli</taxon>
        <taxon>Bacillales</taxon>
        <taxon>Caryophanaceae</taxon>
        <taxon>Chryseomicrobium</taxon>
    </lineage>
</organism>
<dbReference type="Proteomes" id="UP001595733">
    <property type="component" value="Unassembled WGS sequence"/>
</dbReference>
<dbReference type="InterPro" id="IPR007630">
    <property type="entry name" value="RNA_pol_sigma70_r4"/>
</dbReference>
<evidence type="ECO:0000313" key="9">
    <source>
        <dbReference type="Proteomes" id="UP001595733"/>
    </source>
</evidence>
<keyword evidence="4" id="KW-0731">Sigma factor</keyword>
<keyword evidence="9" id="KW-1185">Reference proteome</keyword>
<dbReference type="RefSeq" id="WP_378142795.1">
    <property type="nucleotide sequence ID" value="NZ_JBHSEF010000026.1"/>
</dbReference>
<keyword evidence="3" id="KW-0805">Transcription regulation</keyword>
<dbReference type="Gene3D" id="1.10.10.10">
    <property type="entry name" value="Winged helix-like DNA-binding domain superfamily/Winged helix DNA-binding domain"/>
    <property type="match status" value="1"/>
</dbReference>
<dbReference type="NCBIfam" id="TIGR02937">
    <property type="entry name" value="sigma70-ECF"/>
    <property type="match status" value="1"/>
</dbReference>
<keyword evidence="2" id="KW-0749">Sporulation</keyword>
<dbReference type="PRINTS" id="PR00046">
    <property type="entry name" value="SIGMA70FCT"/>
</dbReference>
<dbReference type="SUPFAM" id="SSF88659">
    <property type="entry name" value="Sigma3 and sigma4 domains of RNA polymerase sigma factors"/>
    <property type="match status" value="1"/>
</dbReference>
<dbReference type="Pfam" id="PF04545">
    <property type="entry name" value="Sigma70_r4"/>
    <property type="match status" value="1"/>
</dbReference>
<evidence type="ECO:0000259" key="7">
    <source>
        <dbReference type="PROSITE" id="PS50943"/>
    </source>
</evidence>
<evidence type="ECO:0000256" key="2">
    <source>
        <dbReference type="ARBA" id="ARBA00022969"/>
    </source>
</evidence>
<gene>
    <name evidence="8" type="primary">sigK</name>
    <name evidence="8" type="ORF">ACFO0S_13500</name>
</gene>
<evidence type="ECO:0000313" key="8">
    <source>
        <dbReference type="EMBL" id="MFC4356070.1"/>
    </source>
</evidence>
<dbReference type="InterPro" id="IPR036388">
    <property type="entry name" value="WH-like_DNA-bd_sf"/>
</dbReference>
<sequence>MHWFTFLISAFAHLPLALGYIRSQAFEQPLAPDREKQLFDEMHQGDEQARHLLIEHNMRLVAHIAKKYTSKPEDLEEYISIGSIGLLKAVSSYTPEKKTKLSTYAARCIENEILMHLRKTKKQKNEVSLYEQVGQEAEGTTLTLADLLPSHDLPADEQLMMKDLTSHLYKWLHVLDERELEIIKRRYGLYHYMPVTQIALSEELGISRSYVSRIEKRALIKLFQLLKTRTTH</sequence>
<dbReference type="InterPro" id="IPR013325">
    <property type="entry name" value="RNA_pol_sigma_r2"/>
</dbReference>
<keyword evidence="6" id="KW-0804">Transcription</keyword>
<protein>
    <submittedName>
        <fullName evidence="8">RNA polymerase sporulation sigma factor SigK</fullName>
    </submittedName>
</protein>
<evidence type="ECO:0000256" key="4">
    <source>
        <dbReference type="ARBA" id="ARBA00023082"/>
    </source>
</evidence>
<evidence type="ECO:0000256" key="3">
    <source>
        <dbReference type="ARBA" id="ARBA00023015"/>
    </source>
</evidence>
<dbReference type="EMBL" id="JBHSEF010000026">
    <property type="protein sequence ID" value="MFC4356070.1"/>
    <property type="molecule type" value="Genomic_DNA"/>
</dbReference>
<dbReference type="InterPro" id="IPR050813">
    <property type="entry name" value="Sigma-70_Factor"/>
</dbReference>
<dbReference type="PIRSF" id="PIRSF000770">
    <property type="entry name" value="RNA_pol_sigma-SigE/K"/>
    <property type="match status" value="1"/>
</dbReference>